<dbReference type="EMBL" id="AP028913">
    <property type="protein sequence ID" value="BES94784.1"/>
    <property type="molecule type" value="Genomic_DNA"/>
</dbReference>
<keyword evidence="2" id="KW-1185">Reference proteome</keyword>
<name>A0ABN7AU10_9HEMI</name>
<evidence type="ECO:0000313" key="2">
    <source>
        <dbReference type="Proteomes" id="UP001307889"/>
    </source>
</evidence>
<sequence length="88" mass="9879">MPIITREDRICAVVLLKLSSSTFERCGLPCGRPWTRQFLLPPARTRRLESVTRSAARPDLIRSMFRSLGSDGSCMVPQGMLKEEGRKG</sequence>
<protein>
    <submittedName>
        <fullName evidence="1">Uncharacterized protein</fullName>
    </submittedName>
</protein>
<accession>A0ABN7AU10</accession>
<gene>
    <name evidence="1" type="ORF">NTJ_07593</name>
</gene>
<proteinExistence type="predicted"/>
<dbReference type="Proteomes" id="UP001307889">
    <property type="component" value="Chromosome 5"/>
</dbReference>
<evidence type="ECO:0000313" key="1">
    <source>
        <dbReference type="EMBL" id="BES94784.1"/>
    </source>
</evidence>
<organism evidence="1 2">
    <name type="scientific">Nesidiocoris tenuis</name>
    <dbReference type="NCBI Taxonomy" id="355587"/>
    <lineage>
        <taxon>Eukaryota</taxon>
        <taxon>Metazoa</taxon>
        <taxon>Ecdysozoa</taxon>
        <taxon>Arthropoda</taxon>
        <taxon>Hexapoda</taxon>
        <taxon>Insecta</taxon>
        <taxon>Pterygota</taxon>
        <taxon>Neoptera</taxon>
        <taxon>Paraneoptera</taxon>
        <taxon>Hemiptera</taxon>
        <taxon>Heteroptera</taxon>
        <taxon>Panheteroptera</taxon>
        <taxon>Cimicomorpha</taxon>
        <taxon>Miridae</taxon>
        <taxon>Dicyphina</taxon>
        <taxon>Nesidiocoris</taxon>
    </lineage>
</organism>
<reference evidence="1 2" key="1">
    <citation type="submission" date="2023-09" db="EMBL/GenBank/DDBJ databases">
        <title>Nesidiocoris tenuis whole genome shotgun sequence.</title>
        <authorList>
            <person name="Shibata T."/>
            <person name="Shimoda M."/>
            <person name="Kobayashi T."/>
            <person name="Uehara T."/>
        </authorList>
    </citation>
    <scope>NUCLEOTIDE SEQUENCE [LARGE SCALE GENOMIC DNA]</scope>
    <source>
        <strain evidence="1 2">Japan</strain>
    </source>
</reference>